<protein>
    <submittedName>
        <fullName evidence="2">Uncharacterized protein</fullName>
    </submittedName>
</protein>
<keyword evidence="1" id="KW-0472">Membrane</keyword>
<dbReference type="EMBL" id="CAVP010058529">
    <property type="protein sequence ID" value="CDL94810.1"/>
    <property type="molecule type" value="Genomic_DNA"/>
</dbReference>
<evidence type="ECO:0000256" key="1">
    <source>
        <dbReference type="SAM" id="Phobius"/>
    </source>
</evidence>
<sequence length="149" mass="16950">MPLGTIYFVLIFLTLGTVILGVLCGTVIPNTVGAIKLAFILWLILVYLAVKSPPVHYSYWLVSIYQLNIVASFKYILEACEHFELRGNPLSLSNMFTYTDIVNPGVSLCFMILDIILYFTFLIMYDSLEWCALFADVFTIVRKKKPVSF</sequence>
<accession>W6ND58</accession>
<feature type="transmembrane region" description="Helical" evidence="1">
    <location>
        <begin position="34"/>
        <end position="50"/>
    </location>
</feature>
<keyword evidence="1" id="KW-0812">Transmembrane</keyword>
<reference evidence="2" key="2">
    <citation type="submission" date="2013-05" db="EMBL/GenBank/DDBJ databases">
        <title>The genome and transcriptome of Haemonchus contortus: a key model parasite for drug and vaccine discovery.</title>
        <authorList>
            <person name="Laing R."/>
            <person name="Kikuchi T."/>
            <person name="Martinelli A."/>
            <person name="Tsai I.J."/>
            <person name="Beech R.N."/>
            <person name="Redman E."/>
            <person name="Holroyd N."/>
            <person name="Bartley D.J."/>
            <person name="Beasley H."/>
            <person name="Britton C."/>
            <person name="Curran D."/>
            <person name="Devaney E."/>
            <person name="Gilabert A."/>
            <person name="Jackson F."/>
            <person name="Hunt M."/>
            <person name="Johnston S."/>
            <person name="Kryukov I."/>
            <person name="Li K."/>
            <person name="Morrison A.A."/>
            <person name="Reid A.J."/>
            <person name="Sargison N."/>
            <person name="Saunders G."/>
            <person name="Wasmuth J.D."/>
            <person name="Wolstenholme A."/>
            <person name="Berriman M."/>
            <person name="Gilleard J.S."/>
            <person name="Cotton J.A."/>
        </authorList>
    </citation>
    <scope>NUCLEOTIDE SEQUENCE [LARGE SCALE GENOMIC DNA]</scope>
    <source>
        <strain evidence="2">ISE/inbred ISE</strain>
    </source>
</reference>
<name>W6ND58_HAECO</name>
<dbReference type="AlphaFoldDB" id="W6ND58"/>
<evidence type="ECO:0000313" key="3">
    <source>
        <dbReference type="EMBL" id="CDL94812.1"/>
    </source>
</evidence>
<dbReference type="EMBL" id="CAVP010058530">
    <property type="protein sequence ID" value="CDL94812.1"/>
    <property type="molecule type" value="Genomic_DNA"/>
</dbReference>
<comment type="caution">
    <text evidence="2">The sequence shown here is derived from an EMBL/GenBank/DDBJ whole genome shotgun (WGS) entry which is preliminary data.</text>
</comment>
<proteinExistence type="predicted"/>
<reference evidence="2" key="1">
    <citation type="submission" date="2013-03" db="EMBL/GenBank/DDBJ databases">
        <authorList>
            <person name="Aslett M."/>
        </authorList>
    </citation>
    <scope>NUCLEOTIDE SEQUENCE [LARGE SCALE GENOMIC DNA]</scope>
    <source>
        <strain evidence="2">ISE/inbred ISE</strain>
    </source>
</reference>
<feature type="transmembrane region" description="Helical" evidence="1">
    <location>
        <begin position="7"/>
        <end position="28"/>
    </location>
</feature>
<gene>
    <name evidence="3" type="ORF">HCOI_00727800</name>
    <name evidence="4" type="ORF">HCOI_00728300</name>
    <name evidence="2" type="ORF">HCOI_00728900</name>
</gene>
<keyword evidence="1" id="KW-1133">Transmembrane helix</keyword>
<feature type="transmembrane region" description="Helical" evidence="1">
    <location>
        <begin position="101"/>
        <end position="125"/>
    </location>
</feature>
<dbReference type="EMBL" id="CAVP010058531">
    <property type="protein sequence ID" value="CDL94814.1"/>
    <property type="molecule type" value="Genomic_DNA"/>
</dbReference>
<organism evidence="2">
    <name type="scientific">Haemonchus contortus</name>
    <name type="common">Barber pole worm</name>
    <dbReference type="NCBI Taxonomy" id="6289"/>
    <lineage>
        <taxon>Eukaryota</taxon>
        <taxon>Metazoa</taxon>
        <taxon>Ecdysozoa</taxon>
        <taxon>Nematoda</taxon>
        <taxon>Chromadorea</taxon>
        <taxon>Rhabditida</taxon>
        <taxon>Rhabditina</taxon>
        <taxon>Rhabditomorpha</taxon>
        <taxon>Strongyloidea</taxon>
        <taxon>Trichostrongylidae</taxon>
        <taxon>Haemonchus</taxon>
    </lineage>
</organism>
<evidence type="ECO:0000313" key="2">
    <source>
        <dbReference type="EMBL" id="CDL94810.1"/>
    </source>
</evidence>
<evidence type="ECO:0000313" key="4">
    <source>
        <dbReference type="EMBL" id="CDL94814.1"/>
    </source>
</evidence>